<dbReference type="PROSITE" id="PS51186">
    <property type="entry name" value="GNAT"/>
    <property type="match status" value="1"/>
</dbReference>
<sequence length="144" mass="16217">MFIRKATETDADQIGDVFLAARAQMAYLPRLHTDEETRWWISNVVLPSHEVWVASRGARVAGFAALREEWLEHLYVAPSAQGSGIGAALLDRAKHARPRLDLHVFQANEGAIRFYERHGFTLAGTGDDNEESLPDAHYRWESST</sequence>
<dbReference type="PANTHER" id="PTHR43800">
    <property type="entry name" value="PEPTIDYL-LYSINE N-ACETYLTRANSFERASE YJAB"/>
    <property type="match status" value="1"/>
</dbReference>
<keyword evidence="5" id="KW-1185">Reference proteome</keyword>
<organism evidence="4 5">
    <name type="scientific">Nonomuraea africana</name>
    <dbReference type="NCBI Taxonomy" id="46171"/>
    <lineage>
        <taxon>Bacteria</taxon>
        <taxon>Bacillati</taxon>
        <taxon>Actinomycetota</taxon>
        <taxon>Actinomycetes</taxon>
        <taxon>Streptosporangiales</taxon>
        <taxon>Streptosporangiaceae</taxon>
        <taxon>Nonomuraea</taxon>
    </lineage>
</organism>
<dbReference type="CDD" id="cd04301">
    <property type="entry name" value="NAT_SF"/>
    <property type="match status" value="1"/>
</dbReference>
<evidence type="ECO:0000313" key="4">
    <source>
        <dbReference type="EMBL" id="MBE1562845.1"/>
    </source>
</evidence>
<dbReference type="PANTHER" id="PTHR43800:SF1">
    <property type="entry name" value="PEPTIDYL-LYSINE N-ACETYLTRANSFERASE YJAB"/>
    <property type="match status" value="1"/>
</dbReference>
<evidence type="ECO:0000256" key="1">
    <source>
        <dbReference type="ARBA" id="ARBA00022679"/>
    </source>
</evidence>
<dbReference type="InterPro" id="IPR000182">
    <property type="entry name" value="GNAT_dom"/>
</dbReference>
<comment type="caution">
    <text evidence="4">The sequence shown here is derived from an EMBL/GenBank/DDBJ whole genome shotgun (WGS) entry which is preliminary data.</text>
</comment>
<dbReference type="SUPFAM" id="SSF55729">
    <property type="entry name" value="Acyl-CoA N-acyltransferases (Nat)"/>
    <property type="match status" value="1"/>
</dbReference>
<protein>
    <submittedName>
        <fullName evidence="4">Ribosomal protein S18 acetylase RimI-like enzyme</fullName>
    </submittedName>
</protein>
<dbReference type="InterPro" id="IPR016181">
    <property type="entry name" value="Acyl_CoA_acyltransferase"/>
</dbReference>
<dbReference type="RefSeq" id="WP_192777522.1">
    <property type="nucleotide sequence ID" value="NZ_BAAASY010000004.1"/>
</dbReference>
<keyword evidence="2" id="KW-0012">Acyltransferase</keyword>
<evidence type="ECO:0000259" key="3">
    <source>
        <dbReference type="PROSITE" id="PS51186"/>
    </source>
</evidence>
<name>A0ABR9KM20_9ACTN</name>
<keyword evidence="1" id="KW-0808">Transferase</keyword>
<proteinExistence type="predicted"/>
<dbReference type="EMBL" id="JADBEF010000001">
    <property type="protein sequence ID" value="MBE1562845.1"/>
    <property type="molecule type" value="Genomic_DNA"/>
</dbReference>
<evidence type="ECO:0000313" key="5">
    <source>
        <dbReference type="Proteomes" id="UP000661607"/>
    </source>
</evidence>
<dbReference type="Proteomes" id="UP000661607">
    <property type="component" value="Unassembled WGS sequence"/>
</dbReference>
<evidence type="ECO:0000256" key="2">
    <source>
        <dbReference type="ARBA" id="ARBA00023315"/>
    </source>
</evidence>
<reference evidence="4 5" key="1">
    <citation type="submission" date="2020-10" db="EMBL/GenBank/DDBJ databases">
        <title>Sequencing the genomes of 1000 actinobacteria strains.</title>
        <authorList>
            <person name="Klenk H.-P."/>
        </authorList>
    </citation>
    <scope>NUCLEOTIDE SEQUENCE [LARGE SCALE GENOMIC DNA]</scope>
    <source>
        <strain evidence="4 5">DSM 43748</strain>
    </source>
</reference>
<gene>
    <name evidence="4" type="ORF">H4W81_005624</name>
</gene>
<feature type="domain" description="N-acetyltransferase" evidence="3">
    <location>
        <begin position="1"/>
        <end position="144"/>
    </location>
</feature>
<accession>A0ABR9KM20</accession>
<dbReference type="Pfam" id="PF13508">
    <property type="entry name" value="Acetyltransf_7"/>
    <property type="match status" value="1"/>
</dbReference>
<dbReference type="Gene3D" id="3.40.630.30">
    <property type="match status" value="1"/>
</dbReference>